<gene>
    <name evidence="2" type="ORF">ACFOHH_16285</name>
</gene>
<dbReference type="RefSeq" id="WP_257317206.1">
    <property type="nucleotide sequence ID" value="NZ_JANFDG010000026.1"/>
</dbReference>
<dbReference type="Proteomes" id="UP001595377">
    <property type="component" value="Unassembled WGS sequence"/>
</dbReference>
<keyword evidence="2" id="KW-0808">Transferase</keyword>
<dbReference type="EMBL" id="JBHRSP010000025">
    <property type="protein sequence ID" value="MFC3074671.1"/>
    <property type="molecule type" value="Genomic_DNA"/>
</dbReference>
<dbReference type="GO" id="GO:0032259">
    <property type="term" value="P:methylation"/>
    <property type="evidence" value="ECO:0007669"/>
    <property type="project" value="UniProtKB-KW"/>
</dbReference>
<evidence type="ECO:0000313" key="2">
    <source>
        <dbReference type="EMBL" id="MFC3074671.1"/>
    </source>
</evidence>
<evidence type="ECO:0000256" key="1">
    <source>
        <dbReference type="SAM" id="MobiDB-lite"/>
    </source>
</evidence>
<name>A0ABV7DI97_9HYPH</name>
<protein>
    <submittedName>
        <fullName evidence="2">SAM-dependent DNA methyltransferase</fullName>
    </submittedName>
</protein>
<proteinExistence type="predicted"/>
<reference evidence="3" key="1">
    <citation type="journal article" date="2019" name="Int. J. Syst. Evol. Microbiol.">
        <title>The Global Catalogue of Microorganisms (GCM) 10K type strain sequencing project: providing services to taxonomists for standard genome sequencing and annotation.</title>
        <authorList>
            <consortium name="The Broad Institute Genomics Platform"/>
            <consortium name="The Broad Institute Genome Sequencing Center for Infectious Disease"/>
            <person name="Wu L."/>
            <person name="Ma J."/>
        </authorList>
    </citation>
    <scope>NUCLEOTIDE SEQUENCE [LARGE SCALE GENOMIC DNA]</scope>
    <source>
        <strain evidence="3">KCTC 52677</strain>
    </source>
</reference>
<sequence>MTSSARQSSAVMQSRTSPKDALDYFPTPPWAARAPLHELLLPLGLDLGRKRVRDPAAGGGHLLGPLGEVFGAVDYSDVADWGINPPIRDFLFETPATLAADGIERPDWIITNPPFNVASTFFERAITIAAEGVAFFCRLGFLAGQDRYTSIYRPQPVTYLCAFAERVSLIEGAWDPEASSATDYAWFVWIKGMAPQPVFHLPPGMARKYSRIEDLALATPGEAARRAKLRKQGERPDHFGGLFG</sequence>
<dbReference type="SUPFAM" id="SSF53335">
    <property type="entry name" value="S-adenosyl-L-methionine-dependent methyltransferases"/>
    <property type="match status" value="1"/>
</dbReference>
<organism evidence="2 3">
    <name type="scientific">Shinella pollutisoli</name>
    <dbReference type="NCBI Taxonomy" id="2250594"/>
    <lineage>
        <taxon>Bacteria</taxon>
        <taxon>Pseudomonadati</taxon>
        <taxon>Pseudomonadota</taxon>
        <taxon>Alphaproteobacteria</taxon>
        <taxon>Hyphomicrobiales</taxon>
        <taxon>Rhizobiaceae</taxon>
        <taxon>Shinella</taxon>
    </lineage>
</organism>
<comment type="caution">
    <text evidence="2">The sequence shown here is derived from an EMBL/GenBank/DDBJ whole genome shotgun (WGS) entry which is preliminary data.</text>
</comment>
<accession>A0ABV7DI97</accession>
<feature type="region of interest" description="Disordered" evidence="1">
    <location>
        <begin position="1"/>
        <end position="20"/>
    </location>
</feature>
<keyword evidence="3" id="KW-1185">Reference proteome</keyword>
<feature type="compositionally biased region" description="Polar residues" evidence="1">
    <location>
        <begin position="1"/>
        <end position="16"/>
    </location>
</feature>
<dbReference type="GO" id="GO:0008168">
    <property type="term" value="F:methyltransferase activity"/>
    <property type="evidence" value="ECO:0007669"/>
    <property type="project" value="UniProtKB-KW"/>
</dbReference>
<keyword evidence="2" id="KW-0489">Methyltransferase</keyword>
<dbReference type="InterPro" id="IPR029063">
    <property type="entry name" value="SAM-dependent_MTases_sf"/>
</dbReference>
<evidence type="ECO:0000313" key="3">
    <source>
        <dbReference type="Proteomes" id="UP001595377"/>
    </source>
</evidence>